<dbReference type="GO" id="GO:0019693">
    <property type="term" value="P:ribose phosphate metabolic process"/>
    <property type="evidence" value="ECO:0007669"/>
    <property type="project" value="TreeGrafter"/>
</dbReference>
<comment type="caution">
    <text evidence="4">The sequence shown here is derived from an EMBL/GenBank/DDBJ whole genome shotgun (WGS) entry which is preliminary data.</text>
</comment>
<dbReference type="PANTHER" id="PTHR11839">
    <property type="entry name" value="UDP/ADP-SUGAR PYROPHOSPHATASE"/>
    <property type="match status" value="1"/>
</dbReference>
<dbReference type="InterPro" id="IPR000086">
    <property type="entry name" value="NUDIX_hydrolase_dom"/>
</dbReference>
<evidence type="ECO:0000259" key="3">
    <source>
        <dbReference type="Pfam" id="PF00293"/>
    </source>
</evidence>
<keyword evidence="2" id="KW-0378">Hydrolase</keyword>
<dbReference type="GO" id="GO:0006753">
    <property type="term" value="P:nucleoside phosphate metabolic process"/>
    <property type="evidence" value="ECO:0007669"/>
    <property type="project" value="TreeGrafter"/>
</dbReference>
<dbReference type="InterPro" id="IPR015797">
    <property type="entry name" value="NUDIX_hydrolase-like_dom_sf"/>
</dbReference>
<evidence type="ECO:0000256" key="2">
    <source>
        <dbReference type="ARBA" id="ARBA00022801"/>
    </source>
</evidence>
<evidence type="ECO:0000256" key="1">
    <source>
        <dbReference type="ARBA" id="ARBA00001946"/>
    </source>
</evidence>
<reference evidence="4" key="1">
    <citation type="journal article" date="2021" name="IMA Fungus">
        <title>Genomic characterization of three marine fungi, including Emericellopsis atlantica sp. nov. with signatures of a generalist lifestyle and marine biomass degradation.</title>
        <authorList>
            <person name="Hagestad O.C."/>
            <person name="Hou L."/>
            <person name="Andersen J.H."/>
            <person name="Hansen E.H."/>
            <person name="Altermark B."/>
            <person name="Li C."/>
            <person name="Kuhnert E."/>
            <person name="Cox R.J."/>
            <person name="Crous P.W."/>
            <person name="Spatafora J.W."/>
            <person name="Lail K."/>
            <person name="Amirebrahimi M."/>
            <person name="Lipzen A."/>
            <person name="Pangilinan J."/>
            <person name="Andreopoulos W."/>
            <person name="Hayes R.D."/>
            <person name="Ng V."/>
            <person name="Grigoriev I.V."/>
            <person name="Jackson S.A."/>
            <person name="Sutton T.D.S."/>
            <person name="Dobson A.D.W."/>
            <person name="Rama T."/>
        </authorList>
    </citation>
    <scope>NUCLEOTIDE SEQUENCE</scope>
    <source>
        <strain evidence="4">TRa3180A</strain>
    </source>
</reference>
<dbReference type="EMBL" id="MU254377">
    <property type="protein sequence ID" value="KAG9240667.1"/>
    <property type="molecule type" value="Genomic_DNA"/>
</dbReference>
<feature type="domain" description="Nudix hydrolase" evidence="3">
    <location>
        <begin position="142"/>
        <end position="272"/>
    </location>
</feature>
<dbReference type="CDD" id="cd03424">
    <property type="entry name" value="NUDIX_ADPRase_Nudt5_UGPPase_Nudt14"/>
    <property type="match status" value="1"/>
</dbReference>
<evidence type="ECO:0000313" key="5">
    <source>
        <dbReference type="Proteomes" id="UP000887226"/>
    </source>
</evidence>
<dbReference type="Gene3D" id="3.90.79.10">
    <property type="entry name" value="Nucleoside Triphosphate Pyrophosphohydrolase"/>
    <property type="match status" value="1"/>
</dbReference>
<proteinExistence type="predicted"/>
<accession>A0A9P7YVY3</accession>
<dbReference type="Pfam" id="PF00293">
    <property type="entry name" value="NUDIX"/>
    <property type="match status" value="1"/>
</dbReference>
<keyword evidence="5" id="KW-1185">Reference proteome</keyword>
<organism evidence="4 5">
    <name type="scientific">Calycina marina</name>
    <dbReference type="NCBI Taxonomy" id="1763456"/>
    <lineage>
        <taxon>Eukaryota</taxon>
        <taxon>Fungi</taxon>
        <taxon>Dikarya</taxon>
        <taxon>Ascomycota</taxon>
        <taxon>Pezizomycotina</taxon>
        <taxon>Leotiomycetes</taxon>
        <taxon>Helotiales</taxon>
        <taxon>Pezizellaceae</taxon>
        <taxon>Calycina</taxon>
    </lineage>
</organism>
<sequence length="297" mass="32911">MQRLTTPVHKSPRLFSLLQSARMSTFTLRDTSIKVNLVEGLTKEQLLKFPAFEKWSTRLLHNLSLQSSNHSHEFHTSPYTLRSITIQSIDRFGGESLGFIKLITDISNSEGESLPGAVFLRGASVGMLIVLQPDDLPKDSEEEKHVLLTIQPRIAAGTLEMVELPAGMVDKGTFSGSAAKEIKEELGLEIPESEFISLTSLAIPPSPNPNSEEDIPQAVFPSSGGCDEYIPLFLHEKRVKRATLKEWTGKLTGLREEGEKIRLRLVPLENLWCEGARDAKALSALALWEGLKRTGKL</sequence>
<name>A0A9P7YVY3_9HELO</name>
<dbReference type="SUPFAM" id="SSF55811">
    <property type="entry name" value="Nudix"/>
    <property type="match status" value="1"/>
</dbReference>
<dbReference type="OrthoDB" id="10249920at2759"/>
<evidence type="ECO:0000313" key="4">
    <source>
        <dbReference type="EMBL" id="KAG9240667.1"/>
    </source>
</evidence>
<dbReference type="GO" id="GO:0080042">
    <property type="term" value="F:ADP-glucose pyrophosphohydrolase activity"/>
    <property type="evidence" value="ECO:0007669"/>
    <property type="project" value="TreeGrafter"/>
</dbReference>
<gene>
    <name evidence="4" type="ORF">BJ878DRAFT_524982</name>
</gene>
<dbReference type="FunFam" id="3.90.79.10:FF:000068">
    <property type="entry name" value="NUDIX family hydrolase, putative"/>
    <property type="match status" value="1"/>
</dbReference>
<protein>
    <recommendedName>
        <fullName evidence="3">Nudix hydrolase domain-containing protein</fullName>
    </recommendedName>
</protein>
<dbReference type="Proteomes" id="UP000887226">
    <property type="component" value="Unassembled WGS sequence"/>
</dbReference>
<dbReference type="GO" id="GO:0080041">
    <property type="term" value="F:ADP-ribose pyrophosphohydrolase activity"/>
    <property type="evidence" value="ECO:0007669"/>
    <property type="project" value="TreeGrafter"/>
</dbReference>
<dbReference type="AlphaFoldDB" id="A0A9P7YVY3"/>
<dbReference type="PANTHER" id="PTHR11839:SF18">
    <property type="entry name" value="NUDIX HYDROLASE DOMAIN-CONTAINING PROTEIN"/>
    <property type="match status" value="1"/>
</dbReference>
<comment type="cofactor">
    <cofactor evidence="1">
        <name>Mg(2+)</name>
        <dbReference type="ChEBI" id="CHEBI:18420"/>
    </cofactor>
</comment>